<comment type="caution">
    <text evidence="1">The sequence shown here is derived from an EMBL/GenBank/DDBJ whole genome shotgun (WGS) entry which is preliminary data.</text>
</comment>
<evidence type="ECO:0000313" key="3">
    <source>
        <dbReference type="Proteomes" id="UP000677228"/>
    </source>
</evidence>
<feature type="non-terminal residue" evidence="1">
    <location>
        <position position="97"/>
    </location>
</feature>
<dbReference type="EMBL" id="CAJOBA010084617">
    <property type="protein sequence ID" value="CAF4457633.1"/>
    <property type="molecule type" value="Genomic_DNA"/>
</dbReference>
<evidence type="ECO:0000313" key="2">
    <source>
        <dbReference type="EMBL" id="CAF4457633.1"/>
    </source>
</evidence>
<proteinExistence type="predicted"/>
<protein>
    <submittedName>
        <fullName evidence="1">Uncharacterized protein</fullName>
    </submittedName>
</protein>
<accession>A0A8S2G7X9</accession>
<dbReference type="AlphaFoldDB" id="A0A8S2G7X9"/>
<dbReference type="EMBL" id="CAJNOK010058924">
    <property type="protein sequence ID" value="CAF1631061.1"/>
    <property type="molecule type" value="Genomic_DNA"/>
</dbReference>
<organism evidence="1 3">
    <name type="scientific">Didymodactylos carnosus</name>
    <dbReference type="NCBI Taxonomy" id="1234261"/>
    <lineage>
        <taxon>Eukaryota</taxon>
        <taxon>Metazoa</taxon>
        <taxon>Spiralia</taxon>
        <taxon>Gnathifera</taxon>
        <taxon>Rotifera</taxon>
        <taxon>Eurotatoria</taxon>
        <taxon>Bdelloidea</taxon>
        <taxon>Philodinida</taxon>
        <taxon>Philodinidae</taxon>
        <taxon>Didymodactylos</taxon>
    </lineage>
</organism>
<dbReference type="Proteomes" id="UP000682733">
    <property type="component" value="Unassembled WGS sequence"/>
</dbReference>
<name>A0A8S2G7X9_9BILA</name>
<sequence length="97" mass="10931">MKADNAREFCHVINAVRQVGKENRANMNYDTLLNKINTMYNEAANIQLSDDQMAFTSINSAAVHAQKHKFEWGEHTSTKEYLTTVADTIIKPTNVTG</sequence>
<evidence type="ECO:0000313" key="1">
    <source>
        <dbReference type="EMBL" id="CAF1631061.1"/>
    </source>
</evidence>
<dbReference type="Proteomes" id="UP000677228">
    <property type="component" value="Unassembled WGS sequence"/>
</dbReference>
<gene>
    <name evidence="1" type="ORF">OVA965_LOCUS43725</name>
    <name evidence="2" type="ORF">TMI583_LOCUS46111</name>
</gene>
<reference evidence="1" key="1">
    <citation type="submission" date="2021-02" db="EMBL/GenBank/DDBJ databases">
        <authorList>
            <person name="Nowell W R."/>
        </authorList>
    </citation>
    <scope>NUCLEOTIDE SEQUENCE</scope>
</reference>